<organism evidence="1 2">
    <name type="scientific">Trichogramma brassicae</name>
    <dbReference type="NCBI Taxonomy" id="86971"/>
    <lineage>
        <taxon>Eukaryota</taxon>
        <taxon>Metazoa</taxon>
        <taxon>Ecdysozoa</taxon>
        <taxon>Arthropoda</taxon>
        <taxon>Hexapoda</taxon>
        <taxon>Insecta</taxon>
        <taxon>Pterygota</taxon>
        <taxon>Neoptera</taxon>
        <taxon>Endopterygota</taxon>
        <taxon>Hymenoptera</taxon>
        <taxon>Apocrita</taxon>
        <taxon>Proctotrupomorpha</taxon>
        <taxon>Chalcidoidea</taxon>
        <taxon>Trichogrammatidae</taxon>
        <taxon>Trichogramma</taxon>
    </lineage>
</organism>
<accession>A0A6H5INJ4</accession>
<evidence type="ECO:0000313" key="1">
    <source>
        <dbReference type="EMBL" id="CAB0038287.1"/>
    </source>
</evidence>
<evidence type="ECO:0000313" key="2">
    <source>
        <dbReference type="Proteomes" id="UP000479190"/>
    </source>
</evidence>
<name>A0A6H5INJ4_9HYME</name>
<sequence length="294" mass="32271">RKCAGPLPSFLQKYFAREDLSRRLTYIYTLLIHIQAATIINNNNDARKAKDNLNVILTDDSQCSGEDRQSPISNRCLIRLCSIGTSIAHGSAELKLEDKLSMSYWSNIDSSTGSVGASTGPALVHDEIATYVPEPRLHRCTILTSTVARINRGELVELMIQSVCFVPGRSSRLVCRSVYKTPIDVRLGNEASWNIDDTRSSYTKEKYKLDSPGASHVETVAAAASATAAAERAGESTPNVVVVVVEGGGRRESIKPGPAHRGPNIFVREFASRRHRANPRLIKEPIPRKTRACV</sequence>
<protein>
    <submittedName>
        <fullName evidence="1">Uncharacterized protein</fullName>
    </submittedName>
</protein>
<reference evidence="1 2" key="1">
    <citation type="submission" date="2020-02" db="EMBL/GenBank/DDBJ databases">
        <authorList>
            <person name="Ferguson B K."/>
        </authorList>
    </citation>
    <scope>NUCLEOTIDE SEQUENCE [LARGE SCALE GENOMIC DNA]</scope>
</reference>
<dbReference type="EMBL" id="CADCXV010000901">
    <property type="protein sequence ID" value="CAB0038287.1"/>
    <property type="molecule type" value="Genomic_DNA"/>
</dbReference>
<dbReference type="AlphaFoldDB" id="A0A6H5INJ4"/>
<dbReference type="Proteomes" id="UP000479190">
    <property type="component" value="Unassembled WGS sequence"/>
</dbReference>
<keyword evidence="2" id="KW-1185">Reference proteome</keyword>
<proteinExistence type="predicted"/>
<feature type="non-terminal residue" evidence="1">
    <location>
        <position position="1"/>
    </location>
</feature>
<gene>
    <name evidence="1" type="ORF">TBRA_LOCUS10074</name>
</gene>